<evidence type="ECO:0000313" key="3">
    <source>
        <dbReference type="Proteomes" id="UP001321047"/>
    </source>
</evidence>
<feature type="compositionally biased region" description="Low complexity" evidence="1">
    <location>
        <begin position="42"/>
        <end position="55"/>
    </location>
</feature>
<proteinExistence type="predicted"/>
<accession>A0AAP2Z9E3</accession>
<feature type="compositionally biased region" description="Basic and acidic residues" evidence="1">
    <location>
        <begin position="32"/>
        <end position="41"/>
    </location>
</feature>
<feature type="compositionally biased region" description="Basic and acidic residues" evidence="1">
    <location>
        <begin position="89"/>
        <end position="102"/>
    </location>
</feature>
<sequence>MKSGATDPFAQDDEGTDEEESAEAGATTPEGTSDRAPREDSSSVPEEPVNSSPSVGNTGQFDRSDLPYTLRRNNVKDERDSVHQLFVREGTDQQAREAERELEDRLGDVYRLDAREAIYLAGMQNLDDAEAVLRKWGVDI</sequence>
<dbReference type="InterPro" id="IPR058276">
    <property type="entry name" value="DUF7970"/>
</dbReference>
<dbReference type="EMBL" id="JAOPJZ010000013">
    <property type="protein sequence ID" value="MCU4753134.1"/>
    <property type="molecule type" value="Genomic_DNA"/>
</dbReference>
<dbReference type="AlphaFoldDB" id="A0AAP2Z9E3"/>
<keyword evidence="3" id="KW-1185">Reference proteome</keyword>
<gene>
    <name evidence="2" type="ORF">OB919_14300</name>
</gene>
<reference evidence="2 3" key="1">
    <citation type="submission" date="2022-09" db="EMBL/GenBank/DDBJ databases">
        <title>Enrichment on poylsaccharides allowed isolation of novel metabolic and taxonomic groups of Haloarchaea.</title>
        <authorList>
            <person name="Sorokin D.Y."/>
            <person name="Elcheninov A.G."/>
            <person name="Khizhniak T.V."/>
            <person name="Kolganova T.V."/>
            <person name="Kublanov I.V."/>
        </authorList>
    </citation>
    <scope>NUCLEOTIDE SEQUENCE [LARGE SCALE GENOMIC DNA]</scope>
    <source>
        <strain evidence="2 3">AArc-curdl1</strain>
    </source>
</reference>
<comment type="caution">
    <text evidence="2">The sequence shown here is derived from an EMBL/GenBank/DDBJ whole genome shotgun (WGS) entry which is preliminary data.</text>
</comment>
<feature type="compositionally biased region" description="Acidic residues" evidence="1">
    <location>
        <begin position="10"/>
        <end position="22"/>
    </location>
</feature>
<evidence type="ECO:0000313" key="2">
    <source>
        <dbReference type="EMBL" id="MCU4753134.1"/>
    </source>
</evidence>
<dbReference type="Pfam" id="PF25925">
    <property type="entry name" value="DUF7970"/>
    <property type="match status" value="1"/>
</dbReference>
<protein>
    <submittedName>
        <fullName evidence="2">Uncharacterized protein</fullName>
    </submittedName>
</protein>
<name>A0AAP2Z9E3_9EURY</name>
<feature type="region of interest" description="Disordered" evidence="1">
    <location>
        <begin position="1"/>
        <end position="102"/>
    </location>
</feature>
<evidence type="ECO:0000256" key="1">
    <source>
        <dbReference type="SAM" id="MobiDB-lite"/>
    </source>
</evidence>
<dbReference type="Proteomes" id="UP001321047">
    <property type="component" value="Unassembled WGS sequence"/>
</dbReference>
<organism evidence="2 3">
    <name type="scientific">Natronosalvus hydrolyticus</name>
    <dbReference type="NCBI Taxonomy" id="2979988"/>
    <lineage>
        <taxon>Archaea</taxon>
        <taxon>Methanobacteriati</taxon>
        <taxon>Methanobacteriota</taxon>
        <taxon>Stenosarchaea group</taxon>
        <taxon>Halobacteria</taxon>
        <taxon>Halobacteriales</taxon>
        <taxon>Natrialbaceae</taxon>
        <taxon>Natronosalvus</taxon>
    </lineage>
</organism>
<dbReference type="RefSeq" id="WP_342809459.1">
    <property type="nucleotide sequence ID" value="NZ_JAOPJZ010000013.1"/>
</dbReference>